<organism evidence="12 13">
    <name type="scientific">Arcobacter caeni</name>
    <dbReference type="NCBI Taxonomy" id="1912877"/>
    <lineage>
        <taxon>Bacteria</taxon>
        <taxon>Pseudomonadati</taxon>
        <taxon>Campylobacterota</taxon>
        <taxon>Epsilonproteobacteria</taxon>
        <taxon>Campylobacterales</taxon>
        <taxon>Arcobacteraceae</taxon>
        <taxon>Arcobacter</taxon>
    </lineage>
</organism>
<evidence type="ECO:0000256" key="2">
    <source>
        <dbReference type="ARBA" id="ARBA00001946"/>
    </source>
</evidence>
<evidence type="ECO:0000256" key="1">
    <source>
        <dbReference type="ARBA" id="ARBA00001936"/>
    </source>
</evidence>
<evidence type="ECO:0000256" key="4">
    <source>
        <dbReference type="ARBA" id="ARBA00022723"/>
    </source>
</evidence>
<accession>A0A363D072</accession>
<keyword evidence="5 10" id="KW-0547">Nucleotide-binding</keyword>
<dbReference type="GO" id="GO:0006412">
    <property type="term" value="P:translation"/>
    <property type="evidence" value="ECO:0007669"/>
    <property type="project" value="UniProtKB-KW"/>
</dbReference>
<dbReference type="Gene3D" id="3.30.1490.20">
    <property type="entry name" value="ATP-grasp fold, A domain"/>
    <property type="match status" value="1"/>
</dbReference>
<protein>
    <submittedName>
        <fullName evidence="12">Alpha-L-glutamate ligase</fullName>
    </submittedName>
</protein>
<keyword evidence="6 10" id="KW-0067">ATP-binding</keyword>
<keyword evidence="9" id="KW-0464">Manganese</keyword>
<dbReference type="InterPro" id="IPR041107">
    <property type="entry name" value="Rimk_N"/>
</dbReference>
<dbReference type="Gene3D" id="3.40.50.20">
    <property type="match status" value="1"/>
</dbReference>
<evidence type="ECO:0000256" key="8">
    <source>
        <dbReference type="ARBA" id="ARBA00022917"/>
    </source>
</evidence>
<dbReference type="EMBL" id="MUXE01000007">
    <property type="protein sequence ID" value="PUE64487.1"/>
    <property type="molecule type" value="Genomic_DNA"/>
</dbReference>
<evidence type="ECO:0000256" key="5">
    <source>
        <dbReference type="ARBA" id="ARBA00022741"/>
    </source>
</evidence>
<dbReference type="InterPro" id="IPR013651">
    <property type="entry name" value="ATP-grasp_RimK-type"/>
</dbReference>
<dbReference type="OrthoDB" id="3865600at2"/>
<dbReference type="RefSeq" id="WP_108558854.1">
    <property type="nucleotide sequence ID" value="NZ_MUXE01000007.1"/>
</dbReference>
<dbReference type="PROSITE" id="PS50975">
    <property type="entry name" value="ATP_GRASP"/>
    <property type="match status" value="1"/>
</dbReference>
<keyword evidence="3 12" id="KW-0436">Ligase</keyword>
<keyword evidence="4" id="KW-0479">Metal-binding</keyword>
<dbReference type="GO" id="GO:0018169">
    <property type="term" value="F:ribosomal S6-glutamic acid ligase activity"/>
    <property type="evidence" value="ECO:0007669"/>
    <property type="project" value="TreeGrafter"/>
</dbReference>
<evidence type="ECO:0000259" key="11">
    <source>
        <dbReference type="PROSITE" id="PS50975"/>
    </source>
</evidence>
<evidence type="ECO:0000256" key="7">
    <source>
        <dbReference type="ARBA" id="ARBA00022842"/>
    </source>
</evidence>
<dbReference type="Pfam" id="PF08443">
    <property type="entry name" value="RimK"/>
    <property type="match status" value="1"/>
</dbReference>
<evidence type="ECO:0000256" key="9">
    <source>
        <dbReference type="ARBA" id="ARBA00023211"/>
    </source>
</evidence>
<evidence type="ECO:0000256" key="10">
    <source>
        <dbReference type="PROSITE-ProRule" id="PRU00409"/>
    </source>
</evidence>
<dbReference type="GO" id="GO:0005737">
    <property type="term" value="C:cytoplasm"/>
    <property type="evidence" value="ECO:0007669"/>
    <property type="project" value="TreeGrafter"/>
</dbReference>
<feature type="domain" description="ATP-grasp" evidence="11">
    <location>
        <begin position="104"/>
        <end position="287"/>
    </location>
</feature>
<dbReference type="InterPro" id="IPR011761">
    <property type="entry name" value="ATP-grasp"/>
</dbReference>
<dbReference type="NCBIfam" id="TIGR00768">
    <property type="entry name" value="rimK_fam"/>
    <property type="match status" value="1"/>
</dbReference>
<dbReference type="NCBIfam" id="NF007764">
    <property type="entry name" value="PRK10446.1"/>
    <property type="match status" value="1"/>
</dbReference>
<keyword evidence="7" id="KW-0460">Magnesium</keyword>
<proteinExistence type="predicted"/>
<comment type="cofactor">
    <cofactor evidence="2">
        <name>Mg(2+)</name>
        <dbReference type="ChEBI" id="CHEBI:18420"/>
    </cofactor>
</comment>
<dbReference type="PANTHER" id="PTHR21621">
    <property type="entry name" value="RIBOSOMAL PROTEIN S6 MODIFICATION PROTEIN"/>
    <property type="match status" value="1"/>
</dbReference>
<comment type="caution">
    <text evidence="12">The sequence shown here is derived from an EMBL/GenBank/DDBJ whole genome shotgun (WGS) entry which is preliminary data.</text>
</comment>
<evidence type="ECO:0000313" key="13">
    <source>
        <dbReference type="Proteomes" id="UP000251135"/>
    </source>
</evidence>
<reference evidence="12 13" key="1">
    <citation type="submission" date="2017-02" db="EMBL/GenBank/DDBJ databases">
        <title>Arcobacter caeni sp. nov, a new Arcobacter species isolated from reclaimed water.</title>
        <authorList>
            <person name="Figueras M.J."/>
            <person name="Perez-Cataluna A."/>
            <person name="Salas-Masso N."/>
        </authorList>
    </citation>
    <scope>NUCLEOTIDE SEQUENCE [LARGE SCALE GENOMIC DNA]</scope>
    <source>
        <strain evidence="12 13">RW17-10</strain>
    </source>
</reference>
<name>A0A363D072_9BACT</name>
<comment type="cofactor">
    <cofactor evidence="1">
        <name>Mn(2+)</name>
        <dbReference type="ChEBI" id="CHEBI:29035"/>
    </cofactor>
</comment>
<dbReference type="Proteomes" id="UP000251135">
    <property type="component" value="Unassembled WGS sequence"/>
</dbReference>
<evidence type="ECO:0000256" key="6">
    <source>
        <dbReference type="ARBA" id="ARBA00022840"/>
    </source>
</evidence>
<evidence type="ECO:0000256" key="3">
    <source>
        <dbReference type="ARBA" id="ARBA00022598"/>
    </source>
</evidence>
<dbReference type="GO" id="GO:0046872">
    <property type="term" value="F:metal ion binding"/>
    <property type="evidence" value="ECO:0007669"/>
    <property type="project" value="UniProtKB-KW"/>
</dbReference>
<dbReference type="Pfam" id="PF18030">
    <property type="entry name" value="Rimk_N"/>
    <property type="match status" value="1"/>
</dbReference>
<dbReference type="SUPFAM" id="SSF56059">
    <property type="entry name" value="Glutathione synthetase ATP-binding domain-like"/>
    <property type="match status" value="1"/>
</dbReference>
<keyword evidence="13" id="KW-1185">Reference proteome</keyword>
<dbReference type="Gene3D" id="3.30.470.20">
    <property type="entry name" value="ATP-grasp fold, B domain"/>
    <property type="match status" value="1"/>
</dbReference>
<dbReference type="InterPro" id="IPR013815">
    <property type="entry name" value="ATP_grasp_subdomain_1"/>
</dbReference>
<dbReference type="GO" id="GO:0005524">
    <property type="term" value="F:ATP binding"/>
    <property type="evidence" value="ECO:0007669"/>
    <property type="project" value="UniProtKB-UniRule"/>
</dbReference>
<dbReference type="AlphaFoldDB" id="A0A363D072"/>
<evidence type="ECO:0000313" key="12">
    <source>
        <dbReference type="EMBL" id="PUE64487.1"/>
    </source>
</evidence>
<dbReference type="InterPro" id="IPR004666">
    <property type="entry name" value="Rp_bS6_RimK/Lys_biosynth_LsyX"/>
</dbReference>
<dbReference type="GO" id="GO:0009432">
    <property type="term" value="P:SOS response"/>
    <property type="evidence" value="ECO:0007669"/>
    <property type="project" value="TreeGrafter"/>
</dbReference>
<sequence>MRIYILSRNKDLYSTRRLVEEATAKGWEVRVIDYLKCTIEIMKNELVVNYEGKVLPTPDAIIPRIGASRTFYGAAMVRHFEMIDVFSTTGNLALTRSRDKLRSLQVLSKNGVDMPRTVFASNKSNAKDVIALSGGAPLVLKILEGTQGVGVVLVDSEKAAKSVLDAFYGMDVNLLVQEYIEEAGGADIRAFVVNNEVVGAMKRQGAEGDFRSNLHQGGSAVAYKLNRKEKATAIAAARAMGLGVCGVDMIPSKRGPLVMEVNSSPGLEGIEKSTNINIAERIMEFIEKSLKVSCSSNPQKRRIKKDNIGA</sequence>
<gene>
    <name evidence="12" type="ORF">B0174_06470</name>
</gene>
<dbReference type="PANTHER" id="PTHR21621:SF7">
    <property type="entry name" value="RIBOSOMAL PROTEIN BS6--L-GLUTAMATE LIGASE"/>
    <property type="match status" value="1"/>
</dbReference>
<keyword evidence="8" id="KW-0648">Protein biosynthesis</keyword>